<keyword evidence="1" id="KW-0732">Signal</keyword>
<name>A0A0M4EB25_DROBS</name>
<proteinExistence type="predicted"/>
<accession>A0A0M4EB25</accession>
<evidence type="ECO:0000313" key="3">
    <source>
        <dbReference type="EMBL" id="ALC42384.1"/>
    </source>
</evidence>
<evidence type="ECO:0000256" key="1">
    <source>
        <dbReference type="SAM" id="SignalP"/>
    </source>
</evidence>
<feature type="signal peptide" evidence="1">
    <location>
        <begin position="1"/>
        <end position="22"/>
    </location>
</feature>
<dbReference type="EMBL" id="CP012524">
    <property type="protein sequence ID" value="ALC42384.1"/>
    <property type="molecule type" value="Genomic_DNA"/>
</dbReference>
<gene>
    <name evidence="3" type="ORF">Dbus_chr2Rg1963</name>
</gene>
<sequence length="190" mass="20932">MKTVCKALPLLLLLQLLPQREATESTRCLLSLTAFLESHDVAGVGNTKHCFASYLPQLEQMGASWSKGYDNCLQQASSVRGKVVQSVAAVQQIMRQAALKISSYISQCVQLTDALDMFDCFGKLAKLQLASMYAISFNASEYALSLTQQLSHIEVERYLCTNATEQRYVMGTAGVFNSLDNCLQQANTLD</sequence>
<protein>
    <submittedName>
        <fullName evidence="3">CG34005</fullName>
    </submittedName>
</protein>
<dbReference type="OMA" id="QCFARYL"/>
<feature type="chain" id="PRO_5005793172" evidence="1">
    <location>
        <begin position="23"/>
        <end position="190"/>
    </location>
</feature>
<organism evidence="3 4">
    <name type="scientific">Drosophila busckii</name>
    <name type="common">Fruit fly</name>
    <dbReference type="NCBI Taxonomy" id="30019"/>
    <lineage>
        <taxon>Eukaryota</taxon>
        <taxon>Metazoa</taxon>
        <taxon>Ecdysozoa</taxon>
        <taxon>Arthropoda</taxon>
        <taxon>Hexapoda</taxon>
        <taxon>Insecta</taxon>
        <taxon>Pterygota</taxon>
        <taxon>Neoptera</taxon>
        <taxon>Endopterygota</taxon>
        <taxon>Diptera</taxon>
        <taxon>Brachycera</taxon>
        <taxon>Muscomorpha</taxon>
        <taxon>Ephydroidea</taxon>
        <taxon>Drosophilidae</taxon>
        <taxon>Drosophila</taxon>
    </lineage>
</organism>
<dbReference type="AlphaFoldDB" id="A0A0M4EB25"/>
<dbReference type="Proteomes" id="UP000494163">
    <property type="component" value="Chromosome 2R"/>
</dbReference>
<evidence type="ECO:0000313" key="4">
    <source>
        <dbReference type="Proteomes" id="UP000494163"/>
    </source>
</evidence>
<keyword evidence="4" id="KW-1185">Reference proteome</keyword>
<reference evidence="3 4" key="1">
    <citation type="submission" date="2015-08" db="EMBL/GenBank/DDBJ databases">
        <title>Ancestral chromatin configuration constrains chromatin evolution on differentiating sex chromosomes in Drosophila.</title>
        <authorList>
            <person name="Zhou Q."/>
            <person name="Bachtrog D."/>
        </authorList>
    </citation>
    <scope>NUCLEOTIDE SEQUENCE [LARGE SCALE GENOMIC DNA]</scope>
    <source>
        <tissue evidence="3">Whole larvae</tissue>
    </source>
</reference>
<feature type="domain" description="Protein TsetseEP" evidence="2">
    <location>
        <begin position="47"/>
        <end position="165"/>
    </location>
</feature>
<dbReference type="OrthoDB" id="8058973at2759"/>
<dbReference type="InterPro" id="IPR007931">
    <property type="entry name" value="TsetseEP"/>
</dbReference>
<evidence type="ECO:0000259" key="2">
    <source>
        <dbReference type="Pfam" id="PF05267"/>
    </source>
</evidence>
<dbReference type="Pfam" id="PF05267">
    <property type="entry name" value="DUF725"/>
    <property type="match status" value="1"/>
</dbReference>